<evidence type="ECO:0000256" key="1">
    <source>
        <dbReference type="SAM" id="MobiDB-lite"/>
    </source>
</evidence>
<sequence length="541" mass="53101">MKDGRLVRQKKAMLRAKSDGVAAEVEVHVEGDTADGRFVDEIYRRGLTPEDLDEALRQAETQGFKVVRHNDFAAFSAYLADATQSLQRQFEARSLDFESFFTWQNLIRFSKGQVPLTPKSAAAAAAAGKAAAAAKAARGGRRGRPPTSAAAGGRGRPPLASRPAGDGLRQRTLDGVFGVARSGEDGASGGGEAEGNCPAVGGARGREETAESHAPKAASTREGAIDIDGSPDPGSASDSSDGCSVVEVVVRPIDGGGGSGSGSSAGSGSGSTSGSKRKAAPAVAAGTSSSSIAGGGVSSAAAAAAAASSVSRTSPIALSPSEPGAAAASSRSVLHGGGGAEDSPLPTTLGRRAGGQSGSVGRNSSRRSKRPRPADEGSRGGDGSSSPLQSCAQGISGGGGSEWGGVEGTRNKKARSLSFVLDDEDDDRKGGGGRGGDGDLRQANGSGSASSSGGGKGSGSSFGSLPSAASRSVHDGGGGGVGGVVDLSLDSPSPPVPPRSRPRTAVSPPRPTSSSGGGVSGGTGTDGIVLEACSSDDEFSL</sequence>
<reference evidence="2 3" key="1">
    <citation type="journal article" date="2010" name="Nature">
        <title>The Ectocarpus genome and the independent evolution of multicellularity in brown algae.</title>
        <authorList>
            <person name="Cock J.M."/>
            <person name="Sterck L."/>
            <person name="Rouze P."/>
            <person name="Scornet D."/>
            <person name="Allen A.E."/>
            <person name="Amoutzias G."/>
            <person name="Anthouard V."/>
            <person name="Artiguenave F."/>
            <person name="Aury J.M."/>
            <person name="Badger J.H."/>
            <person name="Beszteri B."/>
            <person name="Billiau K."/>
            <person name="Bonnet E."/>
            <person name="Bothwell J.H."/>
            <person name="Bowler C."/>
            <person name="Boyen C."/>
            <person name="Brownlee C."/>
            <person name="Carrano C.J."/>
            <person name="Charrier B."/>
            <person name="Cho G.Y."/>
            <person name="Coelho S.M."/>
            <person name="Collen J."/>
            <person name="Corre E."/>
            <person name="Da Silva C."/>
            <person name="Delage L."/>
            <person name="Delaroque N."/>
            <person name="Dittami S.M."/>
            <person name="Doulbeau S."/>
            <person name="Elias M."/>
            <person name="Farnham G."/>
            <person name="Gachon C.M."/>
            <person name="Gschloessl B."/>
            <person name="Heesch S."/>
            <person name="Jabbari K."/>
            <person name="Jubin C."/>
            <person name="Kawai H."/>
            <person name="Kimura K."/>
            <person name="Kloareg B."/>
            <person name="Kupper F.C."/>
            <person name="Lang D."/>
            <person name="Le Bail A."/>
            <person name="Leblanc C."/>
            <person name="Lerouge P."/>
            <person name="Lohr M."/>
            <person name="Lopez P.J."/>
            <person name="Martens C."/>
            <person name="Maumus F."/>
            <person name="Michel G."/>
            <person name="Miranda-Saavedra D."/>
            <person name="Morales J."/>
            <person name="Moreau H."/>
            <person name="Motomura T."/>
            <person name="Nagasato C."/>
            <person name="Napoli C.A."/>
            <person name="Nelson D.R."/>
            <person name="Nyvall-Collen P."/>
            <person name="Peters A.F."/>
            <person name="Pommier C."/>
            <person name="Potin P."/>
            <person name="Poulain J."/>
            <person name="Quesneville H."/>
            <person name="Read B."/>
            <person name="Rensing S.A."/>
            <person name="Ritter A."/>
            <person name="Rousvoal S."/>
            <person name="Samanta M."/>
            <person name="Samson G."/>
            <person name="Schroeder D.C."/>
            <person name="Segurens B."/>
            <person name="Strittmatter M."/>
            <person name="Tonon T."/>
            <person name="Tregear J.W."/>
            <person name="Valentin K."/>
            <person name="von Dassow P."/>
            <person name="Yamagishi T."/>
            <person name="Van de Peer Y."/>
            <person name="Wincker P."/>
        </authorList>
    </citation>
    <scope>NUCLEOTIDE SEQUENCE [LARGE SCALE GENOMIC DNA]</scope>
    <source>
        <strain evidence="3">Ec32 / CCAP1310/4</strain>
    </source>
</reference>
<name>D7FIK5_ECTSI</name>
<dbReference type="InParanoid" id="D7FIK5"/>
<feature type="compositionally biased region" description="Low complexity" evidence="1">
    <location>
        <begin position="461"/>
        <end position="471"/>
    </location>
</feature>
<organism evidence="2 3">
    <name type="scientific">Ectocarpus siliculosus</name>
    <name type="common">Brown alga</name>
    <name type="synonym">Conferva siliculosa</name>
    <dbReference type="NCBI Taxonomy" id="2880"/>
    <lineage>
        <taxon>Eukaryota</taxon>
        <taxon>Sar</taxon>
        <taxon>Stramenopiles</taxon>
        <taxon>Ochrophyta</taxon>
        <taxon>PX clade</taxon>
        <taxon>Phaeophyceae</taxon>
        <taxon>Ectocarpales</taxon>
        <taxon>Ectocarpaceae</taxon>
        <taxon>Ectocarpus</taxon>
    </lineage>
</organism>
<dbReference type="AlphaFoldDB" id="D7FIK5"/>
<protein>
    <submittedName>
        <fullName evidence="2">ERCC4 domain containing protein</fullName>
    </submittedName>
</protein>
<feature type="region of interest" description="Disordered" evidence="1">
    <location>
        <begin position="135"/>
        <end position="541"/>
    </location>
</feature>
<accession>D7FIK5</accession>
<dbReference type="Proteomes" id="UP000002630">
    <property type="component" value="Linkage Group LG20"/>
</dbReference>
<gene>
    <name evidence="2" type="ORF">Esi_0122_0016</name>
</gene>
<dbReference type="EMBL" id="FN647890">
    <property type="protein sequence ID" value="CBJ28823.1"/>
    <property type="molecule type" value="Genomic_DNA"/>
</dbReference>
<feature type="compositionally biased region" description="Low complexity" evidence="1">
    <location>
        <begin position="282"/>
        <end position="332"/>
    </location>
</feature>
<feature type="compositionally biased region" description="Low complexity" evidence="1">
    <location>
        <begin position="145"/>
        <end position="165"/>
    </location>
</feature>
<feature type="compositionally biased region" description="Low complexity" evidence="1">
    <location>
        <begin position="226"/>
        <end position="242"/>
    </location>
</feature>
<dbReference type="EMBL" id="FN649745">
    <property type="protein sequence ID" value="CBJ28823.1"/>
    <property type="molecule type" value="Genomic_DNA"/>
</dbReference>
<dbReference type="OMA" id="TRWQDEC"/>
<feature type="compositionally biased region" description="Gly residues" evidence="1">
    <location>
        <begin position="515"/>
        <end position="525"/>
    </location>
</feature>
<feature type="compositionally biased region" description="Gly residues" evidence="1">
    <location>
        <begin position="254"/>
        <end position="271"/>
    </location>
</feature>
<feature type="compositionally biased region" description="Basic and acidic residues" evidence="1">
    <location>
        <begin position="204"/>
        <end position="214"/>
    </location>
</feature>
<evidence type="ECO:0000313" key="3">
    <source>
        <dbReference type="Proteomes" id="UP000002630"/>
    </source>
</evidence>
<keyword evidence="3" id="KW-1185">Reference proteome</keyword>
<proteinExistence type="predicted"/>
<evidence type="ECO:0000313" key="2">
    <source>
        <dbReference type="EMBL" id="CBJ28823.1"/>
    </source>
</evidence>
<feature type="compositionally biased region" description="Gly residues" evidence="1">
    <location>
        <begin position="395"/>
        <end position="407"/>
    </location>
</feature>